<evidence type="ECO:0000313" key="3">
    <source>
        <dbReference type="EMBL" id="GAY67414.1"/>
    </source>
</evidence>
<accession>A0A2H5QS28</accession>
<comment type="caution">
    <text evidence="3">The sequence shown here is derived from an EMBL/GenBank/DDBJ whole genome shotgun (WGS) entry which is preliminary data.</text>
</comment>
<evidence type="ECO:0000313" key="4">
    <source>
        <dbReference type="Proteomes" id="UP000236630"/>
    </source>
</evidence>
<organism evidence="3 4">
    <name type="scientific">Citrus unshiu</name>
    <name type="common">Satsuma mandarin</name>
    <name type="synonym">Citrus nobilis var. unshiu</name>
    <dbReference type="NCBI Taxonomy" id="55188"/>
    <lineage>
        <taxon>Eukaryota</taxon>
        <taxon>Viridiplantae</taxon>
        <taxon>Streptophyta</taxon>
        <taxon>Embryophyta</taxon>
        <taxon>Tracheophyta</taxon>
        <taxon>Spermatophyta</taxon>
        <taxon>Magnoliopsida</taxon>
        <taxon>eudicotyledons</taxon>
        <taxon>Gunneridae</taxon>
        <taxon>Pentapetalae</taxon>
        <taxon>rosids</taxon>
        <taxon>malvids</taxon>
        <taxon>Sapindales</taxon>
        <taxon>Rutaceae</taxon>
        <taxon>Aurantioideae</taxon>
        <taxon>Citrus</taxon>
    </lineage>
</organism>
<dbReference type="Gene3D" id="3.30.1490.120">
    <property type="entry name" value="RNA polymerase Rpb7-like, N-terminal domain"/>
    <property type="match status" value="1"/>
</dbReference>
<evidence type="ECO:0000256" key="2">
    <source>
        <dbReference type="ARBA" id="ARBA00023163"/>
    </source>
</evidence>
<evidence type="ECO:0000256" key="1">
    <source>
        <dbReference type="ARBA" id="ARBA00022478"/>
    </source>
</evidence>
<dbReference type="AlphaFoldDB" id="A0A2H5QS28"/>
<dbReference type="GO" id="GO:0000428">
    <property type="term" value="C:DNA-directed RNA polymerase complex"/>
    <property type="evidence" value="ECO:0007669"/>
    <property type="project" value="UniProtKB-KW"/>
</dbReference>
<gene>
    <name evidence="3" type="ORF">CUMW_256280</name>
</gene>
<keyword evidence="1" id="KW-0240">DNA-directed RNA polymerase</keyword>
<reference evidence="3 4" key="1">
    <citation type="journal article" date="2017" name="Front. Genet.">
        <title>Draft sequencing of the heterozygous diploid genome of Satsuma (Citrus unshiu Marc.) using a hybrid assembly approach.</title>
        <authorList>
            <person name="Shimizu T."/>
            <person name="Tanizawa Y."/>
            <person name="Mochizuki T."/>
            <person name="Nagasaki H."/>
            <person name="Yoshioka T."/>
            <person name="Toyoda A."/>
            <person name="Fujiyama A."/>
            <person name="Kaminuma E."/>
            <person name="Nakamura Y."/>
        </authorList>
    </citation>
    <scope>NUCLEOTIDE SEQUENCE [LARGE SCALE GENOMIC DNA]</scope>
    <source>
        <strain evidence="4">cv. Miyagawa wase</strain>
    </source>
</reference>
<proteinExistence type="predicted"/>
<dbReference type="EMBL" id="BDQV01000697">
    <property type="protein sequence ID" value="GAY67414.1"/>
    <property type="molecule type" value="Genomic_DNA"/>
</dbReference>
<protein>
    <submittedName>
        <fullName evidence="3">Uncharacterized protein</fullName>
    </submittedName>
</protein>
<sequence length="132" mass="15212">MGSLEMRRNVFRSGIAQDKRAADSSAIFVTRLLKGLINKKACKDHCYFLSVTNLKSIGRERGSVNESGVVFFPVTFLCRTFLPVKGEIMHGVMYSEWTCICLQYKQESFDSISQLKFKNPKRWNQRGKVYEN</sequence>
<dbReference type="Proteomes" id="UP000236630">
    <property type="component" value="Unassembled WGS sequence"/>
</dbReference>
<dbReference type="InterPro" id="IPR036898">
    <property type="entry name" value="RNA_pol_Rpb7-like_N_sf"/>
</dbReference>
<dbReference type="STRING" id="55188.A0A2H5QS28"/>
<keyword evidence="4" id="KW-1185">Reference proteome</keyword>
<keyword evidence="2" id="KW-0804">Transcription</keyword>
<name>A0A2H5QS28_CITUN</name>
<feature type="non-terminal residue" evidence="3">
    <location>
        <position position="132"/>
    </location>
</feature>